<proteinExistence type="predicted"/>
<dbReference type="KEGG" id="halt:IM660_10720"/>
<dbReference type="InterPro" id="IPR005583">
    <property type="entry name" value="YaaA"/>
</dbReference>
<dbReference type="PANTHER" id="PTHR30283">
    <property type="entry name" value="PEROXIDE STRESS RESPONSE PROTEIN YAAA"/>
    <property type="match status" value="1"/>
</dbReference>
<dbReference type="EMBL" id="CP063169">
    <property type="protein sequence ID" value="QOR69196.1"/>
    <property type="molecule type" value="Genomic_DNA"/>
</dbReference>
<sequence>MLILLPPSEGKTPPARGRPVDLDTLTRPDLRDSRTRALRELAALSSAPDAVERLGVGTSLAAEVARNVDLATAPAAQAATVYTGVLYEAAGLADMTGTGRRRANTSVRIISALWGVLSPADRIPAYRLSMSVGLPGIGSLAPYWARALGEQLTQTHPGVVIDCRSSAYVPAWRPPSGTAWLTVRVVADRDGKRTVVSHHAKHTRGMLTRHLLTRPGAPPRTVAEVRRASQELVGTSLQEVSLHPATGAGPDTLELVVAQE</sequence>
<gene>
    <name evidence="2" type="ORF">IM660_10720</name>
</gene>
<accession>A0A7M1SNP2</accession>
<dbReference type="GO" id="GO:0005829">
    <property type="term" value="C:cytosol"/>
    <property type="evidence" value="ECO:0007669"/>
    <property type="project" value="TreeGrafter"/>
</dbReference>
<organism evidence="2 3">
    <name type="scientific">Ruania alkalisoli</name>
    <dbReference type="NCBI Taxonomy" id="2779775"/>
    <lineage>
        <taxon>Bacteria</taxon>
        <taxon>Bacillati</taxon>
        <taxon>Actinomycetota</taxon>
        <taxon>Actinomycetes</taxon>
        <taxon>Micrococcales</taxon>
        <taxon>Ruaniaceae</taxon>
        <taxon>Ruania</taxon>
    </lineage>
</organism>
<dbReference type="RefSeq" id="WP_193495407.1">
    <property type="nucleotide sequence ID" value="NZ_CP063169.1"/>
</dbReference>
<reference evidence="2 3" key="1">
    <citation type="submission" date="2020-10" db="EMBL/GenBank/DDBJ databases">
        <title>Haloactinobacterium sp. RN3S43, a bacterium isolated from saline soil.</title>
        <authorList>
            <person name="Sun J.-Q."/>
        </authorList>
    </citation>
    <scope>NUCLEOTIDE SEQUENCE [LARGE SCALE GENOMIC DNA]</scope>
    <source>
        <strain evidence="2 3">RN3S43</strain>
    </source>
</reference>
<dbReference type="Pfam" id="PF03883">
    <property type="entry name" value="H2O2_YaaD"/>
    <property type="match status" value="1"/>
</dbReference>
<evidence type="ECO:0000313" key="2">
    <source>
        <dbReference type="EMBL" id="QOR69196.1"/>
    </source>
</evidence>
<evidence type="ECO:0000313" key="3">
    <source>
        <dbReference type="Proteomes" id="UP000593758"/>
    </source>
</evidence>
<protein>
    <submittedName>
        <fullName evidence="2">Peroxide stress protein YaaA</fullName>
    </submittedName>
</protein>
<dbReference type="AlphaFoldDB" id="A0A7M1SNP2"/>
<dbReference type="GO" id="GO:0033194">
    <property type="term" value="P:response to hydroperoxide"/>
    <property type="evidence" value="ECO:0007669"/>
    <property type="project" value="TreeGrafter"/>
</dbReference>
<name>A0A7M1SNP2_9MICO</name>
<evidence type="ECO:0000256" key="1">
    <source>
        <dbReference type="SAM" id="MobiDB-lite"/>
    </source>
</evidence>
<feature type="region of interest" description="Disordered" evidence="1">
    <location>
        <begin position="1"/>
        <end position="23"/>
    </location>
</feature>
<keyword evidence="3" id="KW-1185">Reference proteome</keyword>
<dbReference type="PANTHER" id="PTHR30283:SF4">
    <property type="entry name" value="PEROXIDE STRESS RESISTANCE PROTEIN YAAA"/>
    <property type="match status" value="1"/>
</dbReference>
<dbReference type="Proteomes" id="UP000593758">
    <property type="component" value="Chromosome"/>
</dbReference>